<dbReference type="AlphaFoldDB" id="A0A4R2FBU5"/>
<evidence type="ECO:0000313" key="2">
    <source>
        <dbReference type="Proteomes" id="UP000294832"/>
    </source>
</evidence>
<dbReference type="RefSeq" id="WP_133039703.1">
    <property type="nucleotide sequence ID" value="NZ_SLWF01000022.1"/>
</dbReference>
<organism evidence="1 2">
    <name type="scientific">Shewanella fodinae</name>
    <dbReference type="NCBI Taxonomy" id="552357"/>
    <lineage>
        <taxon>Bacteria</taxon>
        <taxon>Pseudomonadati</taxon>
        <taxon>Pseudomonadota</taxon>
        <taxon>Gammaproteobacteria</taxon>
        <taxon>Alteromonadales</taxon>
        <taxon>Shewanellaceae</taxon>
        <taxon>Shewanella</taxon>
    </lineage>
</organism>
<accession>A0A4R2FBU5</accession>
<comment type="caution">
    <text evidence="1">The sequence shown here is derived from an EMBL/GenBank/DDBJ whole genome shotgun (WGS) entry which is preliminary data.</text>
</comment>
<dbReference type="EMBL" id="SLWF01000022">
    <property type="protein sequence ID" value="TCN81731.1"/>
    <property type="molecule type" value="Genomic_DNA"/>
</dbReference>
<reference evidence="1 2" key="1">
    <citation type="submission" date="2019-03" db="EMBL/GenBank/DDBJ databases">
        <title>Freshwater and sediment microbial communities from various areas in North America, analyzing microbe dynamics in response to fracking.</title>
        <authorList>
            <person name="Lamendella R."/>
        </authorList>
    </citation>
    <scope>NUCLEOTIDE SEQUENCE [LARGE SCALE GENOMIC DNA]</scope>
    <source>
        <strain evidence="1 2">74A</strain>
    </source>
</reference>
<gene>
    <name evidence="1" type="ORF">EDC91_12260</name>
</gene>
<evidence type="ECO:0000313" key="1">
    <source>
        <dbReference type="EMBL" id="TCN81731.1"/>
    </source>
</evidence>
<dbReference type="Proteomes" id="UP000294832">
    <property type="component" value="Unassembled WGS sequence"/>
</dbReference>
<evidence type="ECO:0008006" key="3">
    <source>
        <dbReference type="Google" id="ProtNLM"/>
    </source>
</evidence>
<keyword evidence="2" id="KW-1185">Reference proteome</keyword>
<sequence>MQHAEDARQLRQQISTLLKEMELAVANGQWQRIRALDKRMVQLLNVCNTPELQGLQQQLQPIIARQYRQLLGKIDTAKSELESKMRQHVSDKEGLEAYQASVDGRLW</sequence>
<name>A0A4R2FBU5_9GAMM</name>
<proteinExistence type="predicted"/>
<protein>
    <recommendedName>
        <fullName evidence="3">Flagellar protein FliT</fullName>
    </recommendedName>
</protein>